<feature type="domain" description="Protein kinase" evidence="2">
    <location>
        <begin position="13"/>
        <end position="295"/>
    </location>
</feature>
<dbReference type="Pfam" id="PF00069">
    <property type="entry name" value="Pkinase"/>
    <property type="match status" value="1"/>
</dbReference>
<dbReference type="AlphaFoldDB" id="A0A5C4SA17"/>
<dbReference type="Gene3D" id="1.10.510.10">
    <property type="entry name" value="Transferase(Phosphotransferase) domain 1"/>
    <property type="match status" value="1"/>
</dbReference>
<dbReference type="SUPFAM" id="SSF56112">
    <property type="entry name" value="Protein kinase-like (PK-like)"/>
    <property type="match status" value="1"/>
</dbReference>
<dbReference type="GO" id="GO:0004672">
    <property type="term" value="F:protein kinase activity"/>
    <property type="evidence" value="ECO:0007669"/>
    <property type="project" value="InterPro"/>
</dbReference>
<evidence type="ECO:0000313" key="3">
    <source>
        <dbReference type="EMBL" id="TNJ40112.1"/>
    </source>
</evidence>
<keyword evidence="1" id="KW-0472">Membrane</keyword>
<dbReference type="InterPro" id="IPR000719">
    <property type="entry name" value="Prot_kinase_dom"/>
</dbReference>
<keyword evidence="1" id="KW-0812">Transmembrane</keyword>
<dbReference type="EMBL" id="VDCH01000002">
    <property type="protein sequence ID" value="TNJ40112.1"/>
    <property type="molecule type" value="Genomic_DNA"/>
</dbReference>
<evidence type="ECO:0000313" key="4">
    <source>
        <dbReference type="Proteomes" id="UP000308271"/>
    </source>
</evidence>
<keyword evidence="1" id="KW-1133">Transmembrane helix</keyword>
<organism evidence="3 4">
    <name type="scientific">Chlorobaculum thiosulfatiphilum</name>
    <name type="common">Chlorobium limicola f.sp. thiosulfatophilum</name>
    <dbReference type="NCBI Taxonomy" id="115852"/>
    <lineage>
        <taxon>Bacteria</taxon>
        <taxon>Pseudomonadati</taxon>
        <taxon>Chlorobiota</taxon>
        <taxon>Chlorobiia</taxon>
        <taxon>Chlorobiales</taxon>
        <taxon>Chlorobiaceae</taxon>
        <taxon>Chlorobaculum</taxon>
    </lineage>
</organism>
<sequence length="654" mass="71782">MTVQEIIIGNDRVSVTELIGKGGEGEVYAIKGHSGLAVKIYNTSLRAKREAKVRAMVADGLAVKTDLIAYPGDVVTDRRGNFLGFVMRFVSGYRPLHELYSPKSRQRHFPKADYRFIVHAALNVARAVGKVHQTGCVIGDLNHSGVLVAQDATVALIDADSFQFSLNGKSYPCVVGVPDFTPPELHGKNLASVRRTIDHDNFGLAVAIFHLLFMGRHPYAGRYNGPDISMGDAIAQNRFAFSLTRQVATQTTPPPGALTLDMFPDSIVVAFENAFGLTPRARPGALDWIQALNRLEGALNHCSKVKTHFYPANAKGCIWCKLKGNSNFDMFPDTTFIAPGIPVDPLGTEQAIREILVFRFPAVADLLPAVATPCGASNALRKARSRKRKRALFGVLMMVGAVAGFIYAVPAWLLWIGLAILGWNTFIYREVDAGRFQKAFKDADELVQRELNAFVQRNGMTEVVKVRGDLDATLAAYKGNDDALARELMMMKSNREARQRQAYLDRFPIRNANISGIGPVKTATLISFGIETAADVNQTAVLRIPGFGEVMTGRLMAWRHGHESRFRYDQNQNAQDVAEERALRGRFATEKAKLESTIRNGLGTLLNAKARLDSLSAKAKDDRALTEALTIRAQAEQDLRELGASVPTSTVALR</sequence>
<dbReference type="InterPro" id="IPR011009">
    <property type="entry name" value="Kinase-like_dom_sf"/>
</dbReference>
<comment type="caution">
    <text evidence="3">The sequence shown here is derived from an EMBL/GenBank/DDBJ whole genome shotgun (WGS) entry which is preliminary data.</text>
</comment>
<dbReference type="GO" id="GO:0005524">
    <property type="term" value="F:ATP binding"/>
    <property type="evidence" value="ECO:0007669"/>
    <property type="project" value="InterPro"/>
</dbReference>
<proteinExistence type="predicted"/>
<accession>A0A5C4SA17</accession>
<feature type="transmembrane region" description="Helical" evidence="1">
    <location>
        <begin position="391"/>
        <end position="408"/>
    </location>
</feature>
<name>A0A5C4SA17_CHLTI</name>
<dbReference type="RefSeq" id="WP_139456057.1">
    <property type="nucleotide sequence ID" value="NZ_VDCH01000002.1"/>
</dbReference>
<dbReference type="PROSITE" id="PS50011">
    <property type="entry name" value="PROTEIN_KINASE_DOM"/>
    <property type="match status" value="1"/>
</dbReference>
<dbReference type="OrthoDB" id="9805504at2"/>
<evidence type="ECO:0000256" key="1">
    <source>
        <dbReference type="SAM" id="Phobius"/>
    </source>
</evidence>
<protein>
    <recommendedName>
        <fullName evidence="2">Protein kinase domain-containing protein</fullName>
    </recommendedName>
</protein>
<dbReference type="Proteomes" id="UP000308271">
    <property type="component" value="Unassembled WGS sequence"/>
</dbReference>
<evidence type="ECO:0000259" key="2">
    <source>
        <dbReference type="PROSITE" id="PS50011"/>
    </source>
</evidence>
<gene>
    <name evidence="3" type="ORF">FGF66_02155</name>
</gene>
<keyword evidence="4" id="KW-1185">Reference proteome</keyword>
<reference evidence="3 4" key="1">
    <citation type="submission" date="2019-05" db="EMBL/GenBank/DDBJ databases">
        <title>Draft Whole-Genome sequence of the green sulfur bacterium Chlorobaculum thiosulfatiphilum DSM 249.</title>
        <authorList>
            <person name="Meyer T.E."/>
            <person name="Kyndt J.A."/>
        </authorList>
    </citation>
    <scope>NUCLEOTIDE SEQUENCE [LARGE SCALE GENOMIC DNA]</scope>
    <source>
        <strain evidence="3 4">DSM 249</strain>
    </source>
</reference>